<evidence type="ECO:0000313" key="6">
    <source>
        <dbReference type="Proteomes" id="UP001160390"/>
    </source>
</evidence>
<evidence type="ECO:0000256" key="1">
    <source>
        <dbReference type="ARBA" id="ARBA00005995"/>
    </source>
</evidence>
<organism evidence="5 6">
    <name type="scientific">Clonostachys chloroleuca</name>
    <dbReference type="NCBI Taxonomy" id="1926264"/>
    <lineage>
        <taxon>Eukaryota</taxon>
        <taxon>Fungi</taxon>
        <taxon>Dikarya</taxon>
        <taxon>Ascomycota</taxon>
        <taxon>Pezizomycotina</taxon>
        <taxon>Sordariomycetes</taxon>
        <taxon>Hypocreomycetidae</taxon>
        <taxon>Hypocreales</taxon>
        <taxon>Bionectriaceae</taxon>
        <taxon>Clonostachys</taxon>
    </lineage>
</organism>
<evidence type="ECO:0000259" key="4">
    <source>
        <dbReference type="Pfam" id="PF01593"/>
    </source>
</evidence>
<name>A0AA35LQ83_9HYPO</name>
<dbReference type="Pfam" id="PF01593">
    <property type="entry name" value="Amino_oxidase"/>
    <property type="match status" value="1"/>
</dbReference>
<dbReference type="InterPro" id="IPR002937">
    <property type="entry name" value="Amino_oxidase"/>
</dbReference>
<reference evidence="5" key="1">
    <citation type="submission" date="2023-01" db="EMBL/GenBank/DDBJ databases">
        <authorList>
            <person name="Piombo E."/>
        </authorList>
    </citation>
    <scope>NUCLEOTIDE SEQUENCE</scope>
</reference>
<dbReference type="GO" id="GO:0097621">
    <property type="term" value="F:monoamine oxidase activity"/>
    <property type="evidence" value="ECO:0007669"/>
    <property type="project" value="UniProtKB-EC"/>
</dbReference>
<dbReference type="PANTHER" id="PTHR43563">
    <property type="entry name" value="AMINE OXIDASE"/>
    <property type="match status" value="1"/>
</dbReference>
<accession>A0AA35LQ83</accession>
<evidence type="ECO:0000313" key="5">
    <source>
        <dbReference type="EMBL" id="CAI6019560.1"/>
    </source>
</evidence>
<sequence>MPLSTDGYRWNPEEGLKTGVPTDAVIEPQSLNIDADTVYDAIVIGAGYAGLRAMRDLSLQGHKVLIVEGRDRIGGRTCSVKADGYVYEAGGTWVHRNQALVWSEIASTTGFNKFCNIDGQMGNSVFSLHQPADWLRHEDFIKWDSMSCQDRLDQIKEELSAEEIEGIIHILLALNKGPLTRPSYGEVLRWVALSGGNLAGMGEHTARWKLADGQTALALAMFDDALASGNLAYSFSSTVSSVRTEGHITAVTTTAGQSFKASSVVVAAPLNCLADIDFSPALDQTKAEAIAQGHTNHAYKVCVEAKGKQWRNWMGNAYPHKGVPFLSGDGINPAGNTYLISTPGNYIDPQNEMDKLLEGLQYLHPELEFLRIFGMDYHSHPLSKGGWAVHGPGFVTKYLEGLQAPAGNVYFANADWADVWRGFIDGALESGAKAAWSAHQQLRSASS</sequence>
<dbReference type="Gene3D" id="3.50.50.60">
    <property type="entry name" value="FAD/NAD(P)-binding domain"/>
    <property type="match status" value="3"/>
</dbReference>
<feature type="domain" description="Amine oxidase" evidence="4">
    <location>
        <begin position="49"/>
        <end position="436"/>
    </location>
</feature>
<dbReference type="EC" id="1.4.3.4" evidence="2"/>
<dbReference type="AlphaFoldDB" id="A0AA35LQ83"/>
<evidence type="ECO:0000256" key="2">
    <source>
        <dbReference type="ARBA" id="ARBA00012804"/>
    </source>
</evidence>
<proteinExistence type="inferred from homology"/>
<evidence type="ECO:0000256" key="3">
    <source>
        <dbReference type="ARBA" id="ARBA00048448"/>
    </source>
</evidence>
<keyword evidence="6" id="KW-1185">Reference proteome</keyword>
<protein>
    <recommendedName>
        <fullName evidence="2">monoamine oxidase</fullName>
        <ecNumber evidence="2">1.4.3.4</ecNumber>
    </recommendedName>
</protein>
<dbReference type="Proteomes" id="UP001160390">
    <property type="component" value="Unassembled WGS sequence"/>
</dbReference>
<dbReference type="PANTHER" id="PTHR43563:SF1">
    <property type="entry name" value="AMINE OXIDASE [FLAVIN-CONTAINING] B"/>
    <property type="match status" value="1"/>
</dbReference>
<dbReference type="SUPFAM" id="SSF51905">
    <property type="entry name" value="FAD/NAD(P)-binding domain"/>
    <property type="match status" value="1"/>
</dbReference>
<comment type="catalytic activity">
    <reaction evidence="3">
        <text>a secondary aliphatic amine + O2 + H2O = a primary amine + an aldehyde + H2O2</text>
        <dbReference type="Rhea" id="RHEA:26414"/>
        <dbReference type="ChEBI" id="CHEBI:15377"/>
        <dbReference type="ChEBI" id="CHEBI:15379"/>
        <dbReference type="ChEBI" id="CHEBI:16240"/>
        <dbReference type="ChEBI" id="CHEBI:17478"/>
        <dbReference type="ChEBI" id="CHEBI:58855"/>
        <dbReference type="ChEBI" id="CHEBI:65296"/>
        <dbReference type="EC" id="1.4.3.4"/>
    </reaction>
</comment>
<comment type="similarity">
    <text evidence="1">Belongs to the flavin monoamine oxidase family.</text>
</comment>
<dbReference type="InterPro" id="IPR036188">
    <property type="entry name" value="FAD/NAD-bd_sf"/>
</dbReference>
<gene>
    <name evidence="5" type="ORF">CCHLO57077_00013338</name>
</gene>
<dbReference type="EMBL" id="CABFNP030000459">
    <property type="protein sequence ID" value="CAI6019560.1"/>
    <property type="molecule type" value="Genomic_DNA"/>
</dbReference>
<dbReference type="InterPro" id="IPR050703">
    <property type="entry name" value="Flavin_MAO"/>
</dbReference>
<comment type="caution">
    <text evidence="5">The sequence shown here is derived from an EMBL/GenBank/DDBJ whole genome shotgun (WGS) entry which is preliminary data.</text>
</comment>